<feature type="transmembrane region" description="Helical" evidence="10">
    <location>
        <begin position="32"/>
        <end position="55"/>
    </location>
</feature>
<evidence type="ECO:0000256" key="2">
    <source>
        <dbReference type="ARBA" id="ARBA00022475"/>
    </source>
</evidence>
<reference evidence="13" key="1">
    <citation type="submission" date="2025-08" db="UniProtKB">
        <authorList>
            <consortium name="RefSeq"/>
        </authorList>
    </citation>
    <scope>IDENTIFICATION</scope>
</reference>
<evidence type="ECO:0000313" key="12">
    <source>
        <dbReference type="Proteomes" id="UP000694845"/>
    </source>
</evidence>
<evidence type="ECO:0000256" key="8">
    <source>
        <dbReference type="ARBA" id="ARBA00023224"/>
    </source>
</evidence>
<evidence type="ECO:0000256" key="5">
    <source>
        <dbReference type="ARBA" id="ARBA00023040"/>
    </source>
</evidence>
<keyword evidence="5" id="KW-0297">G-protein coupled receptor</keyword>
<proteinExistence type="predicted"/>
<feature type="region of interest" description="Disordered" evidence="9">
    <location>
        <begin position="290"/>
        <end position="319"/>
    </location>
</feature>
<dbReference type="Proteomes" id="UP000694845">
    <property type="component" value="Unplaced"/>
</dbReference>
<dbReference type="AlphaFoldDB" id="A0A8B7ZL35"/>
<keyword evidence="7" id="KW-0675">Receptor</keyword>
<feature type="domain" description="G-protein coupled receptors family 1 profile" evidence="11">
    <location>
        <begin position="48"/>
        <end position="208"/>
    </location>
</feature>
<evidence type="ECO:0000256" key="6">
    <source>
        <dbReference type="ARBA" id="ARBA00023136"/>
    </source>
</evidence>
<feature type="transmembrane region" description="Helical" evidence="10">
    <location>
        <begin position="181"/>
        <end position="202"/>
    </location>
</feature>
<dbReference type="PROSITE" id="PS50262">
    <property type="entry name" value="G_PROTEIN_RECEP_F1_2"/>
    <property type="match status" value="1"/>
</dbReference>
<evidence type="ECO:0000256" key="9">
    <source>
        <dbReference type="SAM" id="MobiDB-lite"/>
    </source>
</evidence>
<dbReference type="GO" id="GO:0005886">
    <property type="term" value="C:plasma membrane"/>
    <property type="evidence" value="ECO:0007669"/>
    <property type="project" value="UniProtKB-SubCell"/>
</dbReference>
<keyword evidence="12" id="KW-1185">Reference proteome</keyword>
<name>A0A8B7ZL35_ACAPL</name>
<feature type="transmembrane region" description="Helical" evidence="10">
    <location>
        <begin position="67"/>
        <end position="84"/>
    </location>
</feature>
<protein>
    <submittedName>
        <fullName evidence="13">C5a anaphylatoxin chemotactic receptor 1-like</fullName>
    </submittedName>
</protein>
<comment type="subcellular location">
    <subcellularLocation>
        <location evidence="1">Cell membrane</location>
        <topology evidence="1">Multi-pass membrane protein</topology>
    </subcellularLocation>
</comment>
<dbReference type="GeneID" id="110986463"/>
<keyword evidence="3 10" id="KW-0812">Transmembrane</keyword>
<dbReference type="InterPro" id="IPR017452">
    <property type="entry name" value="GPCR_Rhodpsn_7TM"/>
</dbReference>
<feature type="compositionally biased region" description="Basic and acidic residues" evidence="9">
    <location>
        <begin position="298"/>
        <end position="308"/>
    </location>
</feature>
<feature type="transmembrane region" description="Helical" evidence="10">
    <location>
        <begin position="104"/>
        <end position="126"/>
    </location>
</feature>
<dbReference type="Gene3D" id="1.20.1070.10">
    <property type="entry name" value="Rhodopsin 7-helix transmembrane proteins"/>
    <property type="match status" value="1"/>
</dbReference>
<gene>
    <name evidence="13" type="primary">LOC110986463</name>
</gene>
<dbReference type="GO" id="GO:0007218">
    <property type="term" value="P:neuropeptide signaling pathway"/>
    <property type="evidence" value="ECO:0007669"/>
    <property type="project" value="TreeGrafter"/>
</dbReference>
<organism evidence="12 13">
    <name type="scientific">Acanthaster planci</name>
    <name type="common">Crown-of-thorns starfish</name>
    <dbReference type="NCBI Taxonomy" id="133434"/>
    <lineage>
        <taxon>Eukaryota</taxon>
        <taxon>Metazoa</taxon>
        <taxon>Echinodermata</taxon>
        <taxon>Eleutherozoa</taxon>
        <taxon>Asterozoa</taxon>
        <taxon>Asteroidea</taxon>
        <taxon>Valvatacea</taxon>
        <taxon>Valvatida</taxon>
        <taxon>Acanthasteridae</taxon>
        <taxon>Acanthaster</taxon>
    </lineage>
</organism>
<evidence type="ECO:0000256" key="4">
    <source>
        <dbReference type="ARBA" id="ARBA00022989"/>
    </source>
</evidence>
<evidence type="ECO:0000259" key="11">
    <source>
        <dbReference type="PROSITE" id="PS50262"/>
    </source>
</evidence>
<keyword evidence="2" id="KW-1003">Cell membrane</keyword>
<keyword evidence="4 10" id="KW-1133">Transmembrane helix</keyword>
<dbReference type="RefSeq" id="XP_022104031.1">
    <property type="nucleotide sequence ID" value="XM_022248339.1"/>
</dbReference>
<dbReference type="OMA" id="NISEWQE"/>
<feature type="transmembrane region" description="Helical" evidence="10">
    <location>
        <begin position="147"/>
        <end position="169"/>
    </location>
</feature>
<dbReference type="PANTHER" id="PTHR24230:SF0">
    <property type="entry name" value="G-PROTEIN COUPLED RECEPTORS FAMILY 1 PROFILE DOMAIN-CONTAINING PROTEIN"/>
    <property type="match status" value="1"/>
</dbReference>
<dbReference type="OrthoDB" id="5969463at2759"/>
<dbReference type="Pfam" id="PF00001">
    <property type="entry name" value="7tm_1"/>
    <property type="match status" value="1"/>
</dbReference>
<dbReference type="InterPro" id="IPR000276">
    <property type="entry name" value="GPCR_Rhodpsn"/>
</dbReference>
<evidence type="ECO:0000256" key="1">
    <source>
        <dbReference type="ARBA" id="ARBA00004651"/>
    </source>
</evidence>
<keyword evidence="6 10" id="KW-0472">Membrane</keyword>
<dbReference type="PRINTS" id="PR00237">
    <property type="entry name" value="GPCRRHODOPSN"/>
</dbReference>
<evidence type="ECO:0000256" key="7">
    <source>
        <dbReference type="ARBA" id="ARBA00023170"/>
    </source>
</evidence>
<dbReference type="PANTHER" id="PTHR24230">
    <property type="entry name" value="G-PROTEIN COUPLED RECEPTOR"/>
    <property type="match status" value="1"/>
</dbReference>
<evidence type="ECO:0000256" key="10">
    <source>
        <dbReference type="SAM" id="Phobius"/>
    </source>
</evidence>
<sequence>MAMLPTDFFTNGSESPDGMGDDSPECILWGEIFRIVLCSLVMVFGLPGNSLILGVYWDKLRKTSTHILIMGLAWADLFTCLFLTHEVVSSCLIATSTEWGTALLILKSLMMVTVSLSIGITAVIALDRYDCVCCSNRRRVTPHLAKVAILCSLIFSALIQIIYVLHVVIDPLRIQMKLTTLAAQFIMFVVSVMLILVCYLKVFSAVRRHVKVGVHTWPHHAQSSDHTRSNPVPNISEWQETVTATLNSIRKLTPPTKLKAIALNPALQQGATSVESTTFLAPKIATRPTNLKAPTRLQHTETSKDTERNIQTGHSDTAPNRQRMFFW</sequence>
<dbReference type="GO" id="GO:0008528">
    <property type="term" value="F:G protein-coupled peptide receptor activity"/>
    <property type="evidence" value="ECO:0007669"/>
    <property type="project" value="TreeGrafter"/>
</dbReference>
<dbReference type="KEGG" id="aplc:110986463"/>
<dbReference type="SUPFAM" id="SSF81321">
    <property type="entry name" value="Family A G protein-coupled receptor-like"/>
    <property type="match status" value="1"/>
</dbReference>
<dbReference type="CDD" id="cd00637">
    <property type="entry name" value="7tm_classA_rhodopsin-like"/>
    <property type="match status" value="1"/>
</dbReference>
<evidence type="ECO:0000313" key="13">
    <source>
        <dbReference type="RefSeq" id="XP_022104031.1"/>
    </source>
</evidence>
<feature type="compositionally biased region" description="Polar residues" evidence="9">
    <location>
        <begin position="309"/>
        <end position="319"/>
    </location>
</feature>
<keyword evidence="8" id="KW-0807">Transducer</keyword>
<accession>A0A8B7ZL35</accession>
<evidence type="ECO:0000256" key="3">
    <source>
        <dbReference type="ARBA" id="ARBA00022692"/>
    </source>
</evidence>